<organism evidence="4 5">
    <name type="scientific">Aquarana catesbeiana</name>
    <name type="common">American bullfrog</name>
    <name type="synonym">Rana catesbeiana</name>
    <dbReference type="NCBI Taxonomy" id="8400"/>
    <lineage>
        <taxon>Eukaryota</taxon>
        <taxon>Metazoa</taxon>
        <taxon>Chordata</taxon>
        <taxon>Craniata</taxon>
        <taxon>Vertebrata</taxon>
        <taxon>Euteleostomi</taxon>
        <taxon>Amphibia</taxon>
        <taxon>Batrachia</taxon>
        <taxon>Anura</taxon>
        <taxon>Neobatrachia</taxon>
        <taxon>Ranoidea</taxon>
        <taxon>Ranidae</taxon>
        <taxon>Aquarana</taxon>
    </lineage>
</organism>
<gene>
    <name evidence="4" type="ORF">AB205_0210590</name>
</gene>
<feature type="region of interest" description="Disordered" evidence="2">
    <location>
        <begin position="168"/>
        <end position="262"/>
    </location>
</feature>
<protein>
    <recommendedName>
        <fullName evidence="3">Alpha-carbonic anhydrase domain-containing protein</fullName>
    </recommendedName>
</protein>
<keyword evidence="5" id="KW-1185">Reference proteome</keyword>
<sequence>MSVLSGGPLHGTYRLRQLHFHWGPCDDYGAEHKVNGTDYAAELHLVHWNSEKYSSFVDAANKPDGLGVVAVFLKIGEHNRNLKRITDAFDAINTKGKQSSFTNYDPSSLFPDCMDFWTYPGSLTVPPLLESVIWIVLKEPITISSRQLSKFRSLLSTKSEDGSELCYMETNHRPVQPLRGRKVTTASKQLSHTLGSKKRKNEGEGHQTSVPKCTAKSARARKVTTASKQLSHTLGSKKRKNEGEGHQTSVPKRTAKPACARK</sequence>
<dbReference type="PANTHER" id="PTHR18952">
    <property type="entry name" value="CARBONIC ANHYDRASE"/>
    <property type="match status" value="1"/>
</dbReference>
<evidence type="ECO:0000256" key="1">
    <source>
        <dbReference type="ARBA" id="ARBA00010718"/>
    </source>
</evidence>
<dbReference type="Pfam" id="PF00194">
    <property type="entry name" value="Carb_anhydrase"/>
    <property type="match status" value="1"/>
</dbReference>
<dbReference type="Proteomes" id="UP000228934">
    <property type="component" value="Unassembled WGS sequence"/>
</dbReference>
<dbReference type="OrthoDB" id="429145at2759"/>
<evidence type="ECO:0000313" key="4">
    <source>
        <dbReference type="EMBL" id="PIN97163.1"/>
    </source>
</evidence>
<proteinExistence type="inferred from homology"/>
<feature type="domain" description="Alpha-carbonic anhydrase" evidence="3">
    <location>
        <begin position="1"/>
        <end position="187"/>
    </location>
</feature>
<evidence type="ECO:0000259" key="3">
    <source>
        <dbReference type="PROSITE" id="PS51144"/>
    </source>
</evidence>
<evidence type="ECO:0000313" key="5">
    <source>
        <dbReference type="Proteomes" id="UP000228934"/>
    </source>
</evidence>
<dbReference type="SUPFAM" id="SSF51069">
    <property type="entry name" value="Carbonic anhydrase"/>
    <property type="match status" value="1"/>
</dbReference>
<dbReference type="EMBL" id="KV922996">
    <property type="protein sequence ID" value="PIN97163.1"/>
    <property type="molecule type" value="Genomic_DNA"/>
</dbReference>
<comment type="similarity">
    <text evidence="1">Belongs to the alpha-carbonic anhydrase family.</text>
</comment>
<feature type="compositionally biased region" description="Basic residues" evidence="2">
    <location>
        <begin position="253"/>
        <end position="262"/>
    </location>
</feature>
<dbReference type="AlphaFoldDB" id="A0A2G9P1E0"/>
<dbReference type="PANTHER" id="PTHR18952:SF81">
    <property type="entry name" value="CARBONIC ANHYDRASE 13"/>
    <property type="match status" value="1"/>
</dbReference>
<accession>A0A2G9P1E0</accession>
<name>A0A2G9P1E0_AQUCT</name>
<feature type="compositionally biased region" description="Polar residues" evidence="2">
    <location>
        <begin position="224"/>
        <end position="234"/>
    </location>
</feature>
<dbReference type="Gene3D" id="3.10.200.10">
    <property type="entry name" value="Alpha carbonic anhydrase"/>
    <property type="match status" value="1"/>
</dbReference>
<dbReference type="InterPro" id="IPR023561">
    <property type="entry name" value="Carbonic_anhydrase_a-class"/>
</dbReference>
<evidence type="ECO:0000256" key="2">
    <source>
        <dbReference type="SAM" id="MobiDB-lite"/>
    </source>
</evidence>
<dbReference type="SMART" id="SM01057">
    <property type="entry name" value="Carb_anhydrase"/>
    <property type="match status" value="1"/>
</dbReference>
<dbReference type="PROSITE" id="PS51144">
    <property type="entry name" value="ALPHA_CA_2"/>
    <property type="match status" value="1"/>
</dbReference>
<feature type="non-terminal residue" evidence="4">
    <location>
        <position position="262"/>
    </location>
</feature>
<dbReference type="GO" id="GO:0004089">
    <property type="term" value="F:carbonate dehydratase activity"/>
    <property type="evidence" value="ECO:0007669"/>
    <property type="project" value="InterPro"/>
</dbReference>
<feature type="compositionally biased region" description="Polar residues" evidence="2">
    <location>
        <begin position="184"/>
        <end position="194"/>
    </location>
</feature>
<dbReference type="GO" id="GO:0005829">
    <property type="term" value="C:cytosol"/>
    <property type="evidence" value="ECO:0007669"/>
    <property type="project" value="TreeGrafter"/>
</dbReference>
<dbReference type="InterPro" id="IPR001148">
    <property type="entry name" value="CA_dom"/>
</dbReference>
<reference evidence="5" key="1">
    <citation type="journal article" date="2017" name="Nat. Commun.">
        <title>The North American bullfrog draft genome provides insight into hormonal regulation of long noncoding RNA.</title>
        <authorList>
            <person name="Hammond S.A."/>
            <person name="Warren R.L."/>
            <person name="Vandervalk B.P."/>
            <person name="Kucuk E."/>
            <person name="Khan H."/>
            <person name="Gibb E.A."/>
            <person name="Pandoh P."/>
            <person name="Kirk H."/>
            <person name="Zhao Y."/>
            <person name="Jones M."/>
            <person name="Mungall A.J."/>
            <person name="Coope R."/>
            <person name="Pleasance S."/>
            <person name="Moore R.A."/>
            <person name="Holt R.A."/>
            <person name="Round J.M."/>
            <person name="Ohora S."/>
            <person name="Walle B.V."/>
            <person name="Veldhoen N."/>
            <person name="Helbing C.C."/>
            <person name="Birol I."/>
        </authorList>
    </citation>
    <scope>NUCLEOTIDE SEQUENCE [LARGE SCALE GENOMIC DNA]</scope>
</reference>
<dbReference type="InterPro" id="IPR036398">
    <property type="entry name" value="CA_dom_sf"/>
</dbReference>
<dbReference type="GO" id="GO:0008270">
    <property type="term" value="F:zinc ion binding"/>
    <property type="evidence" value="ECO:0007669"/>
    <property type="project" value="InterPro"/>
</dbReference>